<evidence type="ECO:0000313" key="4">
    <source>
        <dbReference type="Proteomes" id="UP000199300"/>
    </source>
</evidence>
<organism evidence="3 4">
    <name type="scientific">Amphibacillus marinus</name>
    <dbReference type="NCBI Taxonomy" id="872970"/>
    <lineage>
        <taxon>Bacteria</taxon>
        <taxon>Bacillati</taxon>
        <taxon>Bacillota</taxon>
        <taxon>Bacilli</taxon>
        <taxon>Bacillales</taxon>
        <taxon>Bacillaceae</taxon>
        <taxon>Amphibacillus</taxon>
    </lineage>
</organism>
<dbReference type="Proteomes" id="UP000199300">
    <property type="component" value="Unassembled WGS sequence"/>
</dbReference>
<dbReference type="InterPro" id="IPR004398">
    <property type="entry name" value="RNA_MeTrfase_RsmD"/>
</dbReference>
<dbReference type="STRING" id="872970.SAMN04488134_101538"/>
<reference evidence="3 4" key="1">
    <citation type="submission" date="2016-10" db="EMBL/GenBank/DDBJ databases">
        <authorList>
            <person name="de Groot N.N."/>
        </authorList>
    </citation>
    <scope>NUCLEOTIDE SEQUENCE [LARGE SCALE GENOMIC DNA]</scope>
    <source>
        <strain evidence="3 4">CGMCC 1.10434</strain>
    </source>
</reference>
<dbReference type="PIRSF" id="PIRSF004553">
    <property type="entry name" value="CHP00095"/>
    <property type="match status" value="1"/>
</dbReference>
<accession>A0A1H8I8I4</accession>
<dbReference type="SUPFAM" id="SSF53335">
    <property type="entry name" value="S-adenosyl-L-methionine-dependent methyltransferases"/>
    <property type="match status" value="1"/>
</dbReference>
<dbReference type="GO" id="GO:0003676">
    <property type="term" value="F:nucleic acid binding"/>
    <property type="evidence" value="ECO:0007669"/>
    <property type="project" value="InterPro"/>
</dbReference>
<dbReference type="InterPro" id="IPR002052">
    <property type="entry name" value="DNA_methylase_N6_adenine_CS"/>
</dbReference>
<dbReference type="GO" id="GO:0008168">
    <property type="term" value="F:methyltransferase activity"/>
    <property type="evidence" value="ECO:0007669"/>
    <property type="project" value="UniProtKB-KW"/>
</dbReference>
<dbReference type="GO" id="GO:0031167">
    <property type="term" value="P:rRNA methylation"/>
    <property type="evidence" value="ECO:0007669"/>
    <property type="project" value="InterPro"/>
</dbReference>
<protein>
    <submittedName>
        <fullName evidence="3">16S rRNA (Guanine966-N2)-methyltransferase</fullName>
    </submittedName>
</protein>
<dbReference type="EMBL" id="FODJ01000001">
    <property type="protein sequence ID" value="SEN64168.1"/>
    <property type="molecule type" value="Genomic_DNA"/>
</dbReference>
<gene>
    <name evidence="3" type="ORF">SAMN04488134_101538</name>
</gene>
<evidence type="ECO:0000256" key="2">
    <source>
        <dbReference type="ARBA" id="ARBA00022679"/>
    </source>
</evidence>
<dbReference type="CDD" id="cd02440">
    <property type="entry name" value="AdoMet_MTases"/>
    <property type="match status" value="1"/>
</dbReference>
<proteinExistence type="predicted"/>
<keyword evidence="4" id="KW-1185">Reference proteome</keyword>
<dbReference type="NCBIfam" id="TIGR00095">
    <property type="entry name" value="16S rRNA (guanine(966)-N(2))-methyltransferase RsmD"/>
    <property type="match status" value="1"/>
</dbReference>
<evidence type="ECO:0000313" key="3">
    <source>
        <dbReference type="EMBL" id="SEN64168.1"/>
    </source>
</evidence>
<evidence type="ECO:0000256" key="1">
    <source>
        <dbReference type="ARBA" id="ARBA00022603"/>
    </source>
</evidence>
<name>A0A1H8I8I4_9BACI</name>
<dbReference type="PROSITE" id="PS00092">
    <property type="entry name" value="N6_MTASE"/>
    <property type="match status" value="1"/>
</dbReference>
<dbReference type="Pfam" id="PF03602">
    <property type="entry name" value="Cons_hypoth95"/>
    <property type="match status" value="1"/>
</dbReference>
<dbReference type="InterPro" id="IPR029063">
    <property type="entry name" value="SAM-dependent_MTases_sf"/>
</dbReference>
<keyword evidence="2 3" id="KW-0808">Transferase</keyword>
<dbReference type="AlphaFoldDB" id="A0A1H8I8I4"/>
<dbReference type="Gene3D" id="3.40.50.150">
    <property type="entry name" value="Vaccinia Virus protein VP39"/>
    <property type="match status" value="1"/>
</dbReference>
<sequence length="199" mass="22642">MARLDKEVIKIRVIAGQYKGRPINPVPGKLTRPTSDKVKESLFNRLGPYFSGGLGLDLFAGSGNLGIEALSRGLERVVFVDQQKEAIRVIHQNIAMFPLDNRVEVYRNDAFRALKALHKREFKFDYVFLDPPYKKGLYEQLLADLSKYQLTSDQAIIVCEHETSNVLPIEVGSFSQIRSEKYGGMTTISLYKRKEDEIE</sequence>
<keyword evidence="1 3" id="KW-0489">Methyltransferase</keyword>
<dbReference type="PANTHER" id="PTHR43542:SF1">
    <property type="entry name" value="METHYLTRANSFERASE"/>
    <property type="match status" value="1"/>
</dbReference>
<dbReference type="PANTHER" id="PTHR43542">
    <property type="entry name" value="METHYLTRANSFERASE"/>
    <property type="match status" value="1"/>
</dbReference>